<feature type="chain" id="PRO_5046306092" description="Secreted protein" evidence="1">
    <location>
        <begin position="20"/>
        <end position="122"/>
    </location>
</feature>
<organism evidence="2 3">
    <name type="scientific">Phyllosticta paracitricarpa</name>
    <dbReference type="NCBI Taxonomy" id="2016321"/>
    <lineage>
        <taxon>Eukaryota</taxon>
        <taxon>Fungi</taxon>
        <taxon>Dikarya</taxon>
        <taxon>Ascomycota</taxon>
        <taxon>Pezizomycotina</taxon>
        <taxon>Dothideomycetes</taxon>
        <taxon>Dothideomycetes incertae sedis</taxon>
        <taxon>Botryosphaeriales</taxon>
        <taxon>Phyllostictaceae</taxon>
        <taxon>Phyllosticta</taxon>
    </lineage>
</organism>
<reference evidence="2 3" key="1">
    <citation type="submission" date="2024-04" db="EMBL/GenBank/DDBJ databases">
        <title>Phyllosticta paracitricarpa is synonymous to the EU quarantine fungus P. citricarpa based on phylogenomic analyses.</title>
        <authorList>
            <consortium name="Lawrence Berkeley National Laboratory"/>
            <person name="Van ingen-buijs V.A."/>
            <person name="Van westerhoven A.C."/>
            <person name="Haridas S."/>
            <person name="Skiadas P."/>
            <person name="Martin F."/>
            <person name="Groenewald J.Z."/>
            <person name="Crous P.W."/>
            <person name="Seidl M.F."/>
        </authorList>
    </citation>
    <scope>NUCLEOTIDE SEQUENCE [LARGE SCALE GENOMIC DNA]</scope>
    <source>
        <strain evidence="2 3">CBS 141358</strain>
    </source>
</reference>
<gene>
    <name evidence="2" type="ORF">JOL62DRAFT_59324</name>
</gene>
<dbReference type="Proteomes" id="UP001367316">
    <property type="component" value="Unassembled WGS sequence"/>
</dbReference>
<evidence type="ECO:0000256" key="1">
    <source>
        <dbReference type="SAM" id="SignalP"/>
    </source>
</evidence>
<keyword evidence="3" id="KW-1185">Reference proteome</keyword>
<comment type="caution">
    <text evidence="2">The sequence shown here is derived from an EMBL/GenBank/DDBJ whole genome shotgun (WGS) entry which is preliminary data.</text>
</comment>
<proteinExistence type="predicted"/>
<evidence type="ECO:0000313" key="2">
    <source>
        <dbReference type="EMBL" id="KAK7611516.1"/>
    </source>
</evidence>
<name>A0ABR1NBP7_9PEZI</name>
<keyword evidence="1" id="KW-0732">Signal</keyword>
<evidence type="ECO:0008006" key="4">
    <source>
        <dbReference type="Google" id="ProtNLM"/>
    </source>
</evidence>
<dbReference type="EMBL" id="JBBPBF010000013">
    <property type="protein sequence ID" value="KAK7611516.1"/>
    <property type="molecule type" value="Genomic_DNA"/>
</dbReference>
<protein>
    <recommendedName>
        <fullName evidence="4">Secreted protein</fullName>
    </recommendedName>
</protein>
<sequence length="122" mass="13680">MSWTFGLLRVCGWVVGCAGDRLPERLCLCLWDRKSLSAKPKGGRETEFGGSCPGSLARVHTVRERFMLELELRHTRSAAQPSKMQQHGVADDYFDVAAGENGVRRRATVRLPAEQRDPRTSH</sequence>
<evidence type="ECO:0000313" key="3">
    <source>
        <dbReference type="Proteomes" id="UP001367316"/>
    </source>
</evidence>
<accession>A0ABR1NBP7</accession>
<feature type="signal peptide" evidence="1">
    <location>
        <begin position="1"/>
        <end position="19"/>
    </location>
</feature>